<protein>
    <submittedName>
        <fullName evidence="1">Uncharacterized protein</fullName>
    </submittedName>
</protein>
<dbReference type="AlphaFoldDB" id="A0A552V0K5"/>
<accession>A0A552V0K5</accession>
<dbReference type="RefSeq" id="WP_143373752.1">
    <property type="nucleotide sequence ID" value="NZ_VJVZ01000007.1"/>
</dbReference>
<proteinExistence type="predicted"/>
<dbReference type="EMBL" id="VJVZ01000007">
    <property type="protein sequence ID" value="TRW24004.1"/>
    <property type="molecule type" value="Genomic_DNA"/>
</dbReference>
<keyword evidence="2" id="KW-1185">Reference proteome</keyword>
<name>A0A552V0K5_9FLAO</name>
<dbReference type="Proteomes" id="UP000320643">
    <property type="component" value="Unassembled WGS sequence"/>
</dbReference>
<reference evidence="1 2" key="1">
    <citation type="submission" date="2019-07" db="EMBL/GenBank/DDBJ databases">
        <title>Flavobacterium sp. nov., isolated from glacier ice.</title>
        <authorList>
            <person name="Liu Q."/>
            <person name="Xin Y.-H."/>
        </authorList>
    </citation>
    <scope>NUCLEOTIDE SEQUENCE [LARGE SCALE GENOMIC DNA]</scope>
    <source>
        <strain evidence="1 2">ZT4R6</strain>
    </source>
</reference>
<sequence>MGDAKHCVSTEKWMNRTGCGTRLQYQKLFTFSPDGSGILPTAGWQIQRTAGIGLIKMRKRIAAK</sequence>
<organism evidence="1 2">
    <name type="scientific">Flavobacterium zepuense</name>
    <dbReference type="NCBI Taxonomy" id="2593302"/>
    <lineage>
        <taxon>Bacteria</taxon>
        <taxon>Pseudomonadati</taxon>
        <taxon>Bacteroidota</taxon>
        <taxon>Flavobacteriia</taxon>
        <taxon>Flavobacteriales</taxon>
        <taxon>Flavobacteriaceae</taxon>
        <taxon>Flavobacterium</taxon>
    </lineage>
</organism>
<gene>
    <name evidence="1" type="ORF">FMM05_12670</name>
</gene>
<evidence type="ECO:0000313" key="1">
    <source>
        <dbReference type="EMBL" id="TRW24004.1"/>
    </source>
</evidence>
<comment type="caution">
    <text evidence="1">The sequence shown here is derived from an EMBL/GenBank/DDBJ whole genome shotgun (WGS) entry which is preliminary data.</text>
</comment>
<evidence type="ECO:0000313" key="2">
    <source>
        <dbReference type="Proteomes" id="UP000320643"/>
    </source>
</evidence>